<dbReference type="PANTHER" id="PTHR45138">
    <property type="entry name" value="REGULATORY COMPONENTS OF SENSORY TRANSDUCTION SYSTEM"/>
    <property type="match status" value="1"/>
</dbReference>
<dbReference type="PROSITE" id="PS50887">
    <property type="entry name" value="GGDEF"/>
    <property type="match status" value="1"/>
</dbReference>
<dbReference type="InterPro" id="IPR000160">
    <property type="entry name" value="GGDEF_dom"/>
</dbReference>
<dbReference type="Gene3D" id="3.30.70.270">
    <property type="match status" value="1"/>
</dbReference>
<dbReference type="InterPro" id="IPR029787">
    <property type="entry name" value="Nucleotide_cyclase"/>
</dbReference>
<comment type="caution">
    <text evidence="5">The sequence shown here is derived from an EMBL/GenBank/DDBJ whole genome shotgun (WGS) entry which is preliminary data.</text>
</comment>
<evidence type="ECO:0000256" key="3">
    <source>
        <dbReference type="SAM" id="Phobius"/>
    </source>
</evidence>
<dbReference type="CDD" id="cd01949">
    <property type="entry name" value="GGDEF"/>
    <property type="match status" value="1"/>
</dbReference>
<dbReference type="GO" id="GO:1902201">
    <property type="term" value="P:negative regulation of bacterial-type flagellum-dependent cell motility"/>
    <property type="evidence" value="ECO:0007669"/>
    <property type="project" value="TreeGrafter"/>
</dbReference>
<dbReference type="EMBL" id="MSCO01000002">
    <property type="protein sequence ID" value="PQJ84918.1"/>
    <property type="molecule type" value="Genomic_DNA"/>
</dbReference>
<dbReference type="Proteomes" id="UP000239263">
    <property type="component" value="Unassembled WGS sequence"/>
</dbReference>
<feature type="transmembrane region" description="Helical" evidence="3">
    <location>
        <begin position="12"/>
        <end position="31"/>
    </location>
</feature>
<dbReference type="InterPro" id="IPR043128">
    <property type="entry name" value="Rev_trsase/Diguanyl_cyclase"/>
</dbReference>
<dbReference type="GO" id="GO:0005886">
    <property type="term" value="C:plasma membrane"/>
    <property type="evidence" value="ECO:0007669"/>
    <property type="project" value="TreeGrafter"/>
</dbReference>
<dbReference type="AlphaFoldDB" id="A0A2S7X4H0"/>
<dbReference type="Pfam" id="PF00990">
    <property type="entry name" value="GGDEF"/>
    <property type="match status" value="1"/>
</dbReference>
<dbReference type="SUPFAM" id="SSF55073">
    <property type="entry name" value="Nucleotide cyclase"/>
    <property type="match status" value="1"/>
</dbReference>
<dbReference type="RefSeq" id="WP_105056297.1">
    <property type="nucleotide sequence ID" value="NZ_CAWNRT010000002.1"/>
</dbReference>
<gene>
    <name evidence="5" type="ORF">BTO22_15640</name>
</gene>
<dbReference type="NCBIfam" id="TIGR00254">
    <property type="entry name" value="GGDEF"/>
    <property type="match status" value="1"/>
</dbReference>
<keyword evidence="3" id="KW-1133">Transmembrane helix</keyword>
<protein>
    <recommendedName>
        <fullName evidence="1">diguanylate cyclase</fullName>
        <ecNumber evidence="1">2.7.7.65</ecNumber>
    </recommendedName>
</protein>
<dbReference type="EC" id="2.7.7.65" evidence="1"/>
<dbReference type="GO" id="GO:0052621">
    <property type="term" value="F:diguanylate cyclase activity"/>
    <property type="evidence" value="ECO:0007669"/>
    <property type="project" value="UniProtKB-EC"/>
</dbReference>
<dbReference type="InterPro" id="IPR050469">
    <property type="entry name" value="Diguanylate_Cyclase"/>
</dbReference>
<dbReference type="OrthoDB" id="9812260at2"/>
<reference evidence="5 6" key="1">
    <citation type="submission" date="2016-12" db="EMBL/GenBank/DDBJ databases">
        <title>Diversity of luminous bacteria.</title>
        <authorList>
            <person name="Yoshizawa S."/>
            <person name="Kogure K."/>
        </authorList>
    </citation>
    <scope>NUCLEOTIDE SEQUENCE [LARGE SCALE GENOMIC DNA]</scope>
    <source>
        <strain evidence="5 6">ATCC 33715</strain>
    </source>
</reference>
<name>A0A2S7X4H0_9GAMM</name>
<evidence type="ECO:0000313" key="6">
    <source>
        <dbReference type="Proteomes" id="UP000239263"/>
    </source>
</evidence>
<keyword evidence="3" id="KW-0472">Membrane</keyword>
<evidence type="ECO:0000256" key="1">
    <source>
        <dbReference type="ARBA" id="ARBA00012528"/>
    </source>
</evidence>
<sequence>MNKIGLFKYYKVGAFSVLLTGVFLSLLYYNILSVPLLEKRISIKYQEIIDITKRFHGYYINANEIQLNEGIHDINNVGIIVNKTGTVKVLSPAITLLYQSLSEVIDNKYLWTIAVIEKLHDQNTGNSYFKPLRDNYVSFNDKSLHDSLMLDRIVKLENIEERYKGFHEDDIRVTEVYKEQWTSERINSIIYPIYLDTRLVSLVIVDIKERLNDCIVEEFNESKWVFINNKPGLGWFTFNINRPYTAQDIIHSVSINIVDVFLVSLYITITIFFLAFFLYYCYLKIEMIRRCDRMTSFYRRDYYDLELDQLENTHVLMVDIDNFKYVNDTYGHDVGDSVIKEVTRRLRNNIRTEDIAIRWGGEEFVIIFFDMNQSDFAKKSEALRLCIESILIKNMTITISLGGVEQKKSELMIDAIQRADTALYQSKNSGRNQVTLHKNEYGEE</sequence>
<accession>A0A2S7X4H0</accession>
<dbReference type="GO" id="GO:0043709">
    <property type="term" value="P:cell adhesion involved in single-species biofilm formation"/>
    <property type="evidence" value="ECO:0007669"/>
    <property type="project" value="TreeGrafter"/>
</dbReference>
<evidence type="ECO:0000256" key="2">
    <source>
        <dbReference type="ARBA" id="ARBA00034247"/>
    </source>
</evidence>
<evidence type="ECO:0000313" key="5">
    <source>
        <dbReference type="EMBL" id="PQJ84918.1"/>
    </source>
</evidence>
<evidence type="ECO:0000259" key="4">
    <source>
        <dbReference type="PROSITE" id="PS50887"/>
    </source>
</evidence>
<feature type="transmembrane region" description="Helical" evidence="3">
    <location>
        <begin position="260"/>
        <end position="283"/>
    </location>
</feature>
<keyword evidence="3" id="KW-0812">Transmembrane</keyword>
<dbReference type="PANTHER" id="PTHR45138:SF9">
    <property type="entry name" value="DIGUANYLATE CYCLASE DGCM-RELATED"/>
    <property type="match status" value="1"/>
</dbReference>
<proteinExistence type="predicted"/>
<dbReference type="SMART" id="SM00267">
    <property type="entry name" value="GGDEF"/>
    <property type="match status" value="1"/>
</dbReference>
<feature type="domain" description="GGDEF" evidence="4">
    <location>
        <begin position="311"/>
        <end position="439"/>
    </location>
</feature>
<comment type="catalytic activity">
    <reaction evidence="2">
        <text>2 GTP = 3',3'-c-di-GMP + 2 diphosphate</text>
        <dbReference type="Rhea" id="RHEA:24898"/>
        <dbReference type="ChEBI" id="CHEBI:33019"/>
        <dbReference type="ChEBI" id="CHEBI:37565"/>
        <dbReference type="ChEBI" id="CHEBI:58805"/>
        <dbReference type="EC" id="2.7.7.65"/>
    </reaction>
</comment>
<organism evidence="5 6">
    <name type="scientific">Aliivibrio sifiae</name>
    <dbReference type="NCBI Taxonomy" id="566293"/>
    <lineage>
        <taxon>Bacteria</taxon>
        <taxon>Pseudomonadati</taxon>
        <taxon>Pseudomonadota</taxon>
        <taxon>Gammaproteobacteria</taxon>
        <taxon>Vibrionales</taxon>
        <taxon>Vibrionaceae</taxon>
        <taxon>Aliivibrio</taxon>
    </lineage>
</organism>